<evidence type="ECO:0000313" key="7">
    <source>
        <dbReference type="Proteomes" id="UP000744769"/>
    </source>
</evidence>
<evidence type="ECO:0000256" key="1">
    <source>
        <dbReference type="ARBA" id="ARBA00023015"/>
    </source>
</evidence>
<accession>A0A967B1T1</accession>
<name>A0A967B1T1_9MICO</name>
<keyword evidence="7" id="KW-1185">Reference proteome</keyword>
<evidence type="ECO:0000313" key="6">
    <source>
        <dbReference type="EMBL" id="NHN55820.1"/>
    </source>
</evidence>
<dbReference type="Proteomes" id="UP000744769">
    <property type="component" value="Unassembled WGS sequence"/>
</dbReference>
<dbReference type="GO" id="GO:0003700">
    <property type="term" value="F:DNA-binding transcription factor activity"/>
    <property type="evidence" value="ECO:0007669"/>
    <property type="project" value="InterPro"/>
</dbReference>
<protein>
    <submittedName>
        <fullName evidence="6">Helix-turn-helix transcriptional regulator</fullName>
    </submittedName>
</protein>
<dbReference type="Gene3D" id="1.10.10.60">
    <property type="entry name" value="Homeodomain-like"/>
    <property type="match status" value="2"/>
</dbReference>
<dbReference type="PANTHER" id="PTHR46796">
    <property type="entry name" value="HTH-TYPE TRANSCRIPTIONAL ACTIVATOR RHAS-RELATED"/>
    <property type="match status" value="1"/>
</dbReference>
<dbReference type="InterPro" id="IPR018060">
    <property type="entry name" value="HTH_AraC"/>
</dbReference>
<dbReference type="SUPFAM" id="SSF46689">
    <property type="entry name" value="Homeodomain-like"/>
    <property type="match status" value="2"/>
</dbReference>
<comment type="caution">
    <text evidence="6">The sequence shown here is derived from an EMBL/GenBank/DDBJ whole genome shotgun (WGS) entry which is preliminary data.</text>
</comment>
<evidence type="ECO:0000256" key="4">
    <source>
        <dbReference type="SAM" id="MobiDB-lite"/>
    </source>
</evidence>
<gene>
    <name evidence="6" type="ORF">G9U51_08535</name>
</gene>
<dbReference type="PROSITE" id="PS01124">
    <property type="entry name" value="HTH_ARAC_FAMILY_2"/>
    <property type="match status" value="1"/>
</dbReference>
<dbReference type="InterPro" id="IPR050204">
    <property type="entry name" value="AraC_XylS_family_regulators"/>
</dbReference>
<dbReference type="InterPro" id="IPR009057">
    <property type="entry name" value="Homeodomain-like_sf"/>
</dbReference>
<dbReference type="GO" id="GO:0043565">
    <property type="term" value="F:sequence-specific DNA binding"/>
    <property type="evidence" value="ECO:0007669"/>
    <property type="project" value="InterPro"/>
</dbReference>
<feature type="region of interest" description="Disordered" evidence="4">
    <location>
        <begin position="1"/>
        <end position="32"/>
    </location>
</feature>
<dbReference type="SMART" id="SM00342">
    <property type="entry name" value="HTH_ARAC"/>
    <property type="match status" value="1"/>
</dbReference>
<evidence type="ECO:0000259" key="5">
    <source>
        <dbReference type="PROSITE" id="PS01124"/>
    </source>
</evidence>
<dbReference type="EMBL" id="JAAOIV010000005">
    <property type="protein sequence ID" value="NHN55820.1"/>
    <property type="molecule type" value="Genomic_DNA"/>
</dbReference>
<sequence>MSPKPPADGTPENALPRQPGAGGSGDRRPDDVISECPDIIERTAVPRGVTRGHAVVVLRLLSSRLAEPWTLDSLAEAVHLSRSQVVRVLEATVGLSPMACLRQLRVQHMARLLASTDLPVAAVARAVGWDAKYASRAFRAVYGMSPTEFRRQRPPLLRDG</sequence>
<evidence type="ECO:0000256" key="3">
    <source>
        <dbReference type="ARBA" id="ARBA00023163"/>
    </source>
</evidence>
<organism evidence="6 7">
    <name type="scientific">Metallococcus carri</name>
    <dbReference type="NCBI Taxonomy" id="1656884"/>
    <lineage>
        <taxon>Bacteria</taxon>
        <taxon>Bacillati</taxon>
        <taxon>Actinomycetota</taxon>
        <taxon>Actinomycetes</taxon>
        <taxon>Micrococcales</taxon>
        <taxon>Dermacoccaceae</taxon>
        <taxon>Metallococcus</taxon>
    </lineage>
</organism>
<proteinExistence type="predicted"/>
<keyword evidence="1" id="KW-0805">Transcription regulation</keyword>
<evidence type="ECO:0000256" key="2">
    <source>
        <dbReference type="ARBA" id="ARBA00023125"/>
    </source>
</evidence>
<dbReference type="AlphaFoldDB" id="A0A967B1T1"/>
<keyword evidence="3" id="KW-0804">Transcription</keyword>
<reference evidence="6" key="1">
    <citation type="submission" date="2020-03" db="EMBL/GenBank/DDBJ databases">
        <title>Draft sequencing of Calidifontibacter sp. DB0510.</title>
        <authorList>
            <person name="Kim D.-U."/>
        </authorList>
    </citation>
    <scope>NUCLEOTIDE SEQUENCE</scope>
    <source>
        <strain evidence="6">DB0510</strain>
    </source>
</reference>
<dbReference type="RefSeq" id="WP_166195984.1">
    <property type="nucleotide sequence ID" value="NZ_JAAOIV010000005.1"/>
</dbReference>
<dbReference type="Pfam" id="PF12833">
    <property type="entry name" value="HTH_18"/>
    <property type="match status" value="1"/>
</dbReference>
<keyword evidence="2" id="KW-0238">DNA-binding</keyword>
<feature type="domain" description="HTH araC/xylS-type" evidence="5">
    <location>
        <begin position="55"/>
        <end position="152"/>
    </location>
</feature>